<protein>
    <submittedName>
        <fullName evidence="2">Fur-regulated protein</fullName>
    </submittedName>
</protein>
<dbReference type="AlphaFoldDB" id="A0A5X6PAL3"/>
<proteinExistence type="predicted"/>
<dbReference type="EMBL" id="AAHUNW010000093">
    <property type="protein sequence ID" value="ECA5013774.1"/>
    <property type="molecule type" value="Genomic_DNA"/>
</dbReference>
<sequence length="137" mass="15214">MSNEIITLSGAAADVLYSLFFRGALLSGDLLSKSGTDELREMGFAETRYTATEYQKENHFTFLTSEGQKFAVEHLVNTRFGKQQYCTSMTLGIEIDTSAAQKEIDKLDQRIRDTVSFELIRNGVPFIKDATIASGAI</sequence>
<reference evidence="2" key="1">
    <citation type="submission" date="2018-12" db="EMBL/GenBank/DDBJ databases">
        <authorList>
            <person name="Ashton P.M."/>
            <person name="Dallman T."/>
            <person name="Nair S."/>
            <person name="De Pinna E."/>
            <person name="Peters T."/>
            <person name="Grant K."/>
        </authorList>
    </citation>
    <scope>NUCLEOTIDE SEQUENCE</scope>
    <source>
        <strain evidence="1">399751</strain>
        <strain evidence="2">651047</strain>
    </source>
</reference>
<comment type="caution">
    <text evidence="2">The sequence shown here is derived from an EMBL/GenBank/DDBJ whole genome shotgun (WGS) entry which is preliminary data.</text>
</comment>
<evidence type="ECO:0000313" key="1">
    <source>
        <dbReference type="EMBL" id="EBX2834064.1"/>
    </source>
</evidence>
<organism evidence="2">
    <name type="scientific">Salmonella enterica subsp. enterica serovar Cubana</name>
    <dbReference type="NCBI Taxonomy" id="189201"/>
    <lineage>
        <taxon>Bacteria</taxon>
        <taxon>Pseudomonadati</taxon>
        <taxon>Pseudomonadota</taxon>
        <taxon>Gammaproteobacteria</taxon>
        <taxon>Enterobacterales</taxon>
        <taxon>Enterobacteriaceae</taxon>
        <taxon>Salmonella</taxon>
    </lineage>
</organism>
<name>A0A5X6PAL3_SALET</name>
<gene>
    <name evidence="1" type="ORF">DRM57_23780</name>
    <name evidence="2" type="ORF">ELQ65_23825</name>
</gene>
<feature type="non-terminal residue" evidence="2">
    <location>
        <position position="137"/>
    </location>
</feature>
<evidence type="ECO:0000313" key="2">
    <source>
        <dbReference type="EMBL" id="ECA5013774.1"/>
    </source>
</evidence>
<dbReference type="EMBL" id="AAHKTS010000078">
    <property type="protein sequence ID" value="EBX2834064.1"/>
    <property type="molecule type" value="Genomic_DNA"/>
</dbReference>
<accession>A0A5X6PAL3</accession>